<dbReference type="AlphaFoldDB" id="A0A4Y6Q0Q4"/>
<keyword evidence="1" id="KW-0812">Transmembrane</keyword>
<protein>
    <recommendedName>
        <fullName evidence="4">Arrestin-like N-terminal domain-containing protein</fullName>
    </recommendedName>
</protein>
<dbReference type="SUPFAM" id="SSF81296">
    <property type="entry name" value="E set domains"/>
    <property type="match status" value="1"/>
</dbReference>
<dbReference type="InterPro" id="IPR014752">
    <property type="entry name" value="Arrestin-like_C"/>
</dbReference>
<evidence type="ECO:0000313" key="2">
    <source>
        <dbReference type="EMBL" id="QDG54154.1"/>
    </source>
</evidence>
<gene>
    <name evidence="2" type="ORF">FIV42_26450</name>
</gene>
<dbReference type="RefSeq" id="WP_141200598.1">
    <property type="nucleotide sequence ID" value="NZ_CP041186.1"/>
</dbReference>
<dbReference type="OrthoDB" id="263784at2"/>
<evidence type="ECO:0000256" key="1">
    <source>
        <dbReference type="SAM" id="Phobius"/>
    </source>
</evidence>
<dbReference type="Gene3D" id="2.60.40.640">
    <property type="match status" value="2"/>
</dbReference>
<keyword evidence="1" id="KW-1133">Transmembrane helix</keyword>
<evidence type="ECO:0000313" key="3">
    <source>
        <dbReference type="Proteomes" id="UP000315995"/>
    </source>
</evidence>
<sequence length="361" mass="39833">MSDPTLWIELDDDQRQFEPGDKIVGTVFVRVDQPHPQARVRLCREWRTSGRARPRSGGRDEILLFEGEWDSAGTYKYPFIFHVPPGPYTFHGRLLRVDWFLGAQVELDATKAASAEERFDVEAAGDEREFIVGDTSSTDGGAGSELSGAHRVLWILGTVLLAAVGLWLLYPNVAALPGASWATLAASIGSLVLAAWSAHALYRRGRDDGDTALTAPTDEDYQVEPGDHVSFVVELQPNFKTTPKGVTAFLKGFEHVIFDDGDNTHADIHRFYEESISIEPLDEGALQRGHKSSFRVSFRMPSDAPYSFSCPNAAVAWAVEVHVDIGTWPDWRRDFPLVVRPCVGDGQLRRAASGPVRGELG</sequence>
<keyword evidence="1" id="KW-0472">Membrane</keyword>
<accession>A0A4Y6Q0Q4</accession>
<feature type="transmembrane region" description="Helical" evidence="1">
    <location>
        <begin position="176"/>
        <end position="196"/>
    </location>
</feature>
<keyword evidence="3" id="KW-1185">Reference proteome</keyword>
<dbReference type="InterPro" id="IPR014756">
    <property type="entry name" value="Ig_E-set"/>
</dbReference>
<evidence type="ECO:0008006" key="4">
    <source>
        <dbReference type="Google" id="ProtNLM"/>
    </source>
</evidence>
<name>A0A4Y6Q0Q4_PERCE</name>
<accession>A0A5B8YBS1</accession>
<reference evidence="2 3" key="1">
    <citation type="submission" date="2019-06" db="EMBL/GenBank/DDBJ databases">
        <title>Persicimonas caeni gen. nov., sp. nov., a predatory bacterium isolated from solar saltern.</title>
        <authorList>
            <person name="Wang S."/>
        </authorList>
    </citation>
    <scope>NUCLEOTIDE SEQUENCE [LARGE SCALE GENOMIC DNA]</scope>
    <source>
        <strain evidence="2 3">YN101</strain>
    </source>
</reference>
<proteinExistence type="predicted"/>
<dbReference type="EMBL" id="CP041186">
    <property type="protein sequence ID" value="QDG54154.1"/>
    <property type="molecule type" value="Genomic_DNA"/>
</dbReference>
<feature type="transmembrane region" description="Helical" evidence="1">
    <location>
        <begin position="152"/>
        <end position="170"/>
    </location>
</feature>
<dbReference type="Proteomes" id="UP000315995">
    <property type="component" value="Chromosome"/>
</dbReference>
<organism evidence="2 3">
    <name type="scientific">Persicimonas caeni</name>
    <dbReference type="NCBI Taxonomy" id="2292766"/>
    <lineage>
        <taxon>Bacteria</taxon>
        <taxon>Deltaproteobacteria</taxon>
        <taxon>Bradymonadales</taxon>
        <taxon>Bradymonadaceae</taxon>
        <taxon>Persicimonas</taxon>
    </lineage>
</organism>